<accession>A0A0F9CLN2</accession>
<name>A0A0F9CLN2_9ZZZZ</name>
<dbReference type="PROSITE" id="PS51257">
    <property type="entry name" value="PROKAR_LIPOPROTEIN"/>
    <property type="match status" value="1"/>
</dbReference>
<evidence type="ECO:0000313" key="1">
    <source>
        <dbReference type="EMBL" id="KKK97546.1"/>
    </source>
</evidence>
<dbReference type="EMBL" id="LAZR01046001">
    <property type="protein sequence ID" value="KKK97546.1"/>
    <property type="molecule type" value="Genomic_DNA"/>
</dbReference>
<sequence length="145" mass="16049">MRRLVFALSLTLSAGCASGYKISYVAGAVTKQFATESYDVYSEQFNKKLDECDPANNDTVTTKSSLDECMGKYYAKPAHEKIETAVKTYHEAAKIHTQSMIAVDADPEERKDATRKILDAAIDLLSLFPDGEKLVKKFKKLTGAK</sequence>
<comment type="caution">
    <text evidence="1">The sequence shown here is derived from an EMBL/GenBank/DDBJ whole genome shotgun (WGS) entry which is preliminary data.</text>
</comment>
<gene>
    <name evidence="1" type="ORF">LCGC14_2651660</name>
</gene>
<dbReference type="AlphaFoldDB" id="A0A0F9CLN2"/>
<proteinExistence type="predicted"/>
<organism evidence="1">
    <name type="scientific">marine sediment metagenome</name>
    <dbReference type="NCBI Taxonomy" id="412755"/>
    <lineage>
        <taxon>unclassified sequences</taxon>
        <taxon>metagenomes</taxon>
        <taxon>ecological metagenomes</taxon>
    </lineage>
</organism>
<reference evidence="1" key="1">
    <citation type="journal article" date="2015" name="Nature">
        <title>Complex archaea that bridge the gap between prokaryotes and eukaryotes.</title>
        <authorList>
            <person name="Spang A."/>
            <person name="Saw J.H."/>
            <person name="Jorgensen S.L."/>
            <person name="Zaremba-Niedzwiedzka K."/>
            <person name="Martijn J."/>
            <person name="Lind A.E."/>
            <person name="van Eijk R."/>
            <person name="Schleper C."/>
            <person name="Guy L."/>
            <person name="Ettema T.J."/>
        </authorList>
    </citation>
    <scope>NUCLEOTIDE SEQUENCE</scope>
</reference>
<evidence type="ECO:0008006" key="2">
    <source>
        <dbReference type="Google" id="ProtNLM"/>
    </source>
</evidence>
<protein>
    <recommendedName>
        <fullName evidence="2">Lipoprotein</fullName>
    </recommendedName>
</protein>